<dbReference type="EMBL" id="BARU01005782">
    <property type="protein sequence ID" value="GAH41285.1"/>
    <property type="molecule type" value="Genomic_DNA"/>
</dbReference>
<proteinExistence type="predicted"/>
<reference evidence="1" key="1">
    <citation type="journal article" date="2014" name="Front. Microbiol.">
        <title>High frequency of phylogenetically diverse reductive dehalogenase-homologous genes in deep subseafloor sedimentary metagenomes.</title>
        <authorList>
            <person name="Kawai M."/>
            <person name="Futagami T."/>
            <person name="Toyoda A."/>
            <person name="Takaki Y."/>
            <person name="Nishi S."/>
            <person name="Hori S."/>
            <person name="Arai W."/>
            <person name="Tsubouchi T."/>
            <person name="Morono Y."/>
            <person name="Uchiyama I."/>
            <person name="Ito T."/>
            <person name="Fujiyama A."/>
            <person name="Inagaki F."/>
            <person name="Takami H."/>
        </authorList>
    </citation>
    <scope>NUCLEOTIDE SEQUENCE</scope>
    <source>
        <strain evidence="1">Expedition CK06-06</strain>
    </source>
</reference>
<accession>X1G8X0</accession>
<dbReference type="AlphaFoldDB" id="X1G8X0"/>
<organism evidence="1">
    <name type="scientific">marine sediment metagenome</name>
    <dbReference type="NCBI Taxonomy" id="412755"/>
    <lineage>
        <taxon>unclassified sequences</taxon>
        <taxon>metagenomes</taxon>
        <taxon>ecological metagenomes</taxon>
    </lineage>
</organism>
<comment type="caution">
    <text evidence="1">The sequence shown here is derived from an EMBL/GenBank/DDBJ whole genome shotgun (WGS) entry which is preliminary data.</text>
</comment>
<gene>
    <name evidence="1" type="ORF">S03H2_11317</name>
</gene>
<sequence length="124" mass="14825">MCEGFNILTQKISHDKKRDIFDVQIEAKKDIVNFIETVKPRKWEYRAKTLGLVLKSISDPKKRELIEKELIKPYPDKKVHYSKKYYALLKRLCEKYEYDVSDESIFNELEDALTYSDNWTGLKK</sequence>
<evidence type="ECO:0000313" key="1">
    <source>
        <dbReference type="EMBL" id="GAH41285.1"/>
    </source>
</evidence>
<protein>
    <submittedName>
        <fullName evidence="1">Uncharacterized protein</fullName>
    </submittedName>
</protein>
<name>X1G8X0_9ZZZZ</name>